<evidence type="ECO:0000313" key="3">
    <source>
        <dbReference type="EMBL" id="VDK78217.1"/>
    </source>
</evidence>
<dbReference type="Proteomes" id="UP000271889">
    <property type="component" value="Unassembled WGS sequence"/>
</dbReference>
<proteinExistence type="predicted"/>
<dbReference type="FunFam" id="1.20.58.60:FF:000229">
    <property type="entry name" value="Spectrin beta chain"/>
    <property type="match status" value="1"/>
</dbReference>
<dbReference type="EMBL" id="UYRV01025832">
    <property type="protein sequence ID" value="VDK78217.1"/>
    <property type="molecule type" value="Genomic_DNA"/>
</dbReference>
<keyword evidence="1" id="KW-0677">Repeat</keyword>
<feature type="coiled-coil region" evidence="2">
    <location>
        <begin position="105"/>
        <end position="139"/>
    </location>
</feature>
<evidence type="ECO:0000256" key="1">
    <source>
        <dbReference type="ARBA" id="ARBA00022737"/>
    </source>
</evidence>
<dbReference type="PANTHER" id="PTHR11915">
    <property type="entry name" value="SPECTRIN/FILAMIN RELATED CYTOSKELETAL PROTEIN"/>
    <property type="match status" value="1"/>
</dbReference>
<dbReference type="CDD" id="cd00176">
    <property type="entry name" value="SPEC"/>
    <property type="match status" value="1"/>
</dbReference>
<protein>
    <recommendedName>
        <fullName evidence="5">Spectrin repeat-containing domain protein</fullName>
    </recommendedName>
</protein>
<dbReference type="Pfam" id="PF00435">
    <property type="entry name" value="Spectrin"/>
    <property type="match status" value="2"/>
</dbReference>
<dbReference type="Gene3D" id="1.20.58.60">
    <property type="match status" value="1"/>
</dbReference>
<evidence type="ECO:0000313" key="4">
    <source>
        <dbReference type="Proteomes" id="UP000271889"/>
    </source>
</evidence>
<feature type="non-terminal residue" evidence="3">
    <location>
        <position position="164"/>
    </location>
</feature>
<organism evidence="3 4">
    <name type="scientific">Cylicostephanus goldi</name>
    <name type="common">Nematode worm</name>
    <dbReference type="NCBI Taxonomy" id="71465"/>
    <lineage>
        <taxon>Eukaryota</taxon>
        <taxon>Metazoa</taxon>
        <taxon>Ecdysozoa</taxon>
        <taxon>Nematoda</taxon>
        <taxon>Chromadorea</taxon>
        <taxon>Rhabditida</taxon>
        <taxon>Rhabditina</taxon>
        <taxon>Rhabditomorpha</taxon>
        <taxon>Strongyloidea</taxon>
        <taxon>Strongylidae</taxon>
        <taxon>Cylicostephanus</taxon>
    </lineage>
</organism>
<sequence length="164" mass="19331">MKHRFETLEQDMKNQEAKVGTVNELARQLLHVEHPNSDDILQRQNKLNARWAQLRDMVDQKRAELDRAHRLETFRIDCQETVTWIEDKTRVLEDSDALTNDLSGVMKLQRRLSMMERDLGAIQAKLDALHKEADSIERERPQEAQAIREDIKRIHHVRSAFTLN</sequence>
<dbReference type="SMART" id="SM00150">
    <property type="entry name" value="SPEC"/>
    <property type="match status" value="2"/>
</dbReference>
<evidence type="ECO:0008006" key="5">
    <source>
        <dbReference type="Google" id="ProtNLM"/>
    </source>
</evidence>
<dbReference type="InterPro" id="IPR002017">
    <property type="entry name" value="Spectrin_repeat"/>
</dbReference>
<dbReference type="SUPFAM" id="SSF46966">
    <property type="entry name" value="Spectrin repeat"/>
    <property type="match status" value="1"/>
</dbReference>
<dbReference type="OrthoDB" id="5865767at2759"/>
<name>A0A3P6SZM7_CYLGO</name>
<gene>
    <name evidence="3" type="ORF">CGOC_LOCUS7428</name>
</gene>
<accession>A0A3P6SZM7</accession>
<reference evidence="3 4" key="1">
    <citation type="submission" date="2018-11" db="EMBL/GenBank/DDBJ databases">
        <authorList>
            <consortium name="Pathogen Informatics"/>
        </authorList>
    </citation>
    <scope>NUCLEOTIDE SEQUENCE [LARGE SCALE GENOMIC DNA]</scope>
</reference>
<keyword evidence="2" id="KW-0175">Coiled coil</keyword>
<keyword evidence="4" id="KW-1185">Reference proteome</keyword>
<dbReference type="InterPro" id="IPR018159">
    <property type="entry name" value="Spectrin/alpha-actinin"/>
</dbReference>
<dbReference type="AlphaFoldDB" id="A0A3P6SZM7"/>
<evidence type="ECO:0000256" key="2">
    <source>
        <dbReference type="SAM" id="Coils"/>
    </source>
</evidence>